<evidence type="ECO:0000313" key="2">
    <source>
        <dbReference type="Proteomes" id="UP001060085"/>
    </source>
</evidence>
<proteinExistence type="predicted"/>
<name>A0ACC0BVJ9_CATRO</name>
<organism evidence="1 2">
    <name type="scientific">Catharanthus roseus</name>
    <name type="common">Madagascar periwinkle</name>
    <name type="synonym">Vinca rosea</name>
    <dbReference type="NCBI Taxonomy" id="4058"/>
    <lineage>
        <taxon>Eukaryota</taxon>
        <taxon>Viridiplantae</taxon>
        <taxon>Streptophyta</taxon>
        <taxon>Embryophyta</taxon>
        <taxon>Tracheophyta</taxon>
        <taxon>Spermatophyta</taxon>
        <taxon>Magnoliopsida</taxon>
        <taxon>eudicotyledons</taxon>
        <taxon>Gunneridae</taxon>
        <taxon>Pentapetalae</taxon>
        <taxon>asterids</taxon>
        <taxon>lamiids</taxon>
        <taxon>Gentianales</taxon>
        <taxon>Apocynaceae</taxon>
        <taxon>Rauvolfioideae</taxon>
        <taxon>Vinceae</taxon>
        <taxon>Catharanthinae</taxon>
        <taxon>Catharanthus</taxon>
    </lineage>
</organism>
<sequence length="137" mass="15803">MTMFQRYIFNIIRGSKREGEKKRERVQGCGKDTVKSKELFFLDPQAKVGRGELFRLNGNSRQLANFKWILHRGIDTVFPSLVDSKDNTDNLDSDMVEESYVPRMKKDAYFVASSDGPGLIITTIQLKENDKDNNYTE</sequence>
<evidence type="ECO:0000313" key="1">
    <source>
        <dbReference type="EMBL" id="KAI5676644.1"/>
    </source>
</evidence>
<dbReference type="Proteomes" id="UP001060085">
    <property type="component" value="Linkage Group LG02"/>
</dbReference>
<reference evidence="2" key="1">
    <citation type="journal article" date="2023" name="Nat. Plants">
        <title>Single-cell RNA sequencing provides a high-resolution roadmap for understanding the multicellular compartmentation of specialized metabolism.</title>
        <authorList>
            <person name="Sun S."/>
            <person name="Shen X."/>
            <person name="Li Y."/>
            <person name="Li Y."/>
            <person name="Wang S."/>
            <person name="Li R."/>
            <person name="Zhang H."/>
            <person name="Shen G."/>
            <person name="Guo B."/>
            <person name="Wei J."/>
            <person name="Xu J."/>
            <person name="St-Pierre B."/>
            <person name="Chen S."/>
            <person name="Sun C."/>
        </authorList>
    </citation>
    <scope>NUCLEOTIDE SEQUENCE [LARGE SCALE GENOMIC DNA]</scope>
</reference>
<accession>A0ACC0BVJ9</accession>
<dbReference type="EMBL" id="CM044702">
    <property type="protein sequence ID" value="KAI5676644.1"/>
    <property type="molecule type" value="Genomic_DNA"/>
</dbReference>
<comment type="caution">
    <text evidence="1">The sequence shown here is derived from an EMBL/GenBank/DDBJ whole genome shotgun (WGS) entry which is preliminary data.</text>
</comment>
<gene>
    <name evidence="1" type="ORF">M9H77_07594</name>
</gene>
<protein>
    <submittedName>
        <fullName evidence="1">Uncharacterized protein</fullName>
    </submittedName>
</protein>
<keyword evidence="2" id="KW-1185">Reference proteome</keyword>